<organism evidence="1 2">
    <name type="scientific">Dyella psychrodurans</name>
    <dbReference type="NCBI Taxonomy" id="1927960"/>
    <lineage>
        <taxon>Bacteria</taxon>
        <taxon>Pseudomonadati</taxon>
        <taxon>Pseudomonadota</taxon>
        <taxon>Gammaproteobacteria</taxon>
        <taxon>Lysobacterales</taxon>
        <taxon>Rhodanobacteraceae</taxon>
        <taxon>Dyella</taxon>
    </lineage>
</organism>
<evidence type="ECO:0000313" key="2">
    <source>
        <dbReference type="Proteomes" id="UP000255334"/>
    </source>
</evidence>
<keyword evidence="2" id="KW-1185">Reference proteome</keyword>
<reference evidence="1 2" key="1">
    <citation type="submission" date="2018-07" db="EMBL/GenBank/DDBJ databases">
        <title>Dyella monticola sp. nov. and Dyella psychrodurans sp. nov. isolated from monsoon evergreen broad-leaved forest soil of Dinghu Mountain, China.</title>
        <authorList>
            <person name="Gao Z."/>
            <person name="Qiu L."/>
        </authorList>
    </citation>
    <scope>NUCLEOTIDE SEQUENCE [LARGE SCALE GENOMIC DNA]</scope>
    <source>
        <strain evidence="1 2">4MSK11</strain>
    </source>
</reference>
<dbReference type="Proteomes" id="UP000255334">
    <property type="component" value="Unassembled WGS sequence"/>
</dbReference>
<protein>
    <recommendedName>
        <fullName evidence="3">Lipoprotein</fullName>
    </recommendedName>
</protein>
<gene>
    <name evidence="1" type="ORF">DWU99_19245</name>
</gene>
<name>A0A370WX53_9GAMM</name>
<dbReference type="AlphaFoldDB" id="A0A370WX53"/>
<proteinExistence type="predicted"/>
<dbReference type="RefSeq" id="WP_115479715.1">
    <property type="nucleotide sequence ID" value="NZ_QRBF01000009.1"/>
</dbReference>
<evidence type="ECO:0000313" key="1">
    <source>
        <dbReference type="EMBL" id="RDS80714.1"/>
    </source>
</evidence>
<evidence type="ECO:0008006" key="3">
    <source>
        <dbReference type="Google" id="ProtNLM"/>
    </source>
</evidence>
<dbReference type="PROSITE" id="PS51257">
    <property type="entry name" value="PROKAR_LIPOPROTEIN"/>
    <property type="match status" value="1"/>
</dbReference>
<dbReference type="EMBL" id="QRBF01000009">
    <property type="protein sequence ID" value="RDS80714.1"/>
    <property type="molecule type" value="Genomic_DNA"/>
</dbReference>
<comment type="caution">
    <text evidence="1">The sequence shown here is derived from an EMBL/GenBank/DDBJ whole genome shotgun (WGS) entry which is preliminary data.</text>
</comment>
<dbReference type="OrthoDB" id="6196416at2"/>
<sequence>MRRIVGPILLSTALLLSGCATNKRQDALSLTMIQYANAVRFDGFEAAEQFVDPKVRAAHPLTDLARARFDQVQVSGYDDGNGPIPVSDNEVRQNVQISLTNIHTQSVRTIVDHQVWRYDPDKSHWWLESGLPDIAPQN</sequence>
<accession>A0A370WX53</accession>